<comment type="subcellular location">
    <subcellularLocation>
        <location evidence="1">Cell envelope</location>
    </subcellularLocation>
</comment>
<dbReference type="PROSITE" id="PS51352">
    <property type="entry name" value="THIOREDOXIN_2"/>
    <property type="match status" value="1"/>
</dbReference>
<keyword evidence="2" id="KW-0201">Cytochrome c-type biogenesis</keyword>
<evidence type="ECO:0000259" key="6">
    <source>
        <dbReference type="PROSITE" id="PS51352"/>
    </source>
</evidence>
<dbReference type="InterPro" id="IPR000866">
    <property type="entry name" value="AhpC/TSA"/>
</dbReference>
<dbReference type="PROSITE" id="PS00194">
    <property type="entry name" value="THIOREDOXIN_1"/>
    <property type="match status" value="1"/>
</dbReference>
<dbReference type="InterPro" id="IPR050553">
    <property type="entry name" value="Thioredoxin_ResA/DsbE_sf"/>
</dbReference>
<dbReference type="PANTHER" id="PTHR42852:SF6">
    <property type="entry name" value="THIOL:DISULFIDE INTERCHANGE PROTEIN DSBE"/>
    <property type="match status" value="1"/>
</dbReference>
<keyword evidence="4" id="KW-1015">Disulfide bond</keyword>
<evidence type="ECO:0000313" key="8">
    <source>
        <dbReference type="Proteomes" id="UP001589776"/>
    </source>
</evidence>
<evidence type="ECO:0000256" key="1">
    <source>
        <dbReference type="ARBA" id="ARBA00004196"/>
    </source>
</evidence>
<accession>A0ABV6DQM6</accession>
<gene>
    <name evidence="7" type="ORF">ACFFK0_21060</name>
</gene>
<name>A0ABV6DQM6_9BACL</name>
<evidence type="ECO:0000256" key="3">
    <source>
        <dbReference type="ARBA" id="ARBA00022968"/>
    </source>
</evidence>
<dbReference type="PANTHER" id="PTHR42852">
    <property type="entry name" value="THIOL:DISULFIDE INTERCHANGE PROTEIN DSBE"/>
    <property type="match status" value="1"/>
</dbReference>
<evidence type="ECO:0000313" key="7">
    <source>
        <dbReference type="EMBL" id="MFC0214902.1"/>
    </source>
</evidence>
<dbReference type="CDD" id="cd02966">
    <property type="entry name" value="TlpA_like_family"/>
    <property type="match status" value="1"/>
</dbReference>
<dbReference type="RefSeq" id="WP_377472327.1">
    <property type="nucleotide sequence ID" value="NZ_JBHLWN010000077.1"/>
</dbReference>
<feature type="domain" description="Thioredoxin" evidence="6">
    <location>
        <begin position="36"/>
        <end position="174"/>
    </location>
</feature>
<dbReference type="InterPro" id="IPR017937">
    <property type="entry name" value="Thioredoxin_CS"/>
</dbReference>
<sequence>MKARNRTTQLVILAVIAVIGLFTIISNLSSGPVKYPQVGDKAPDFSLTGLDGKPYKLSDLKGKSVILNFWGTYCPPCKDEMPALQRAYDKWKAQGVEYVGANIGENAITVKGFMDQNKLTLPIWMDPEQTVRKQYGVSEYPTTFFISADGRIARKQVGGMTDAYIESALAELVKK</sequence>
<organism evidence="7 8">
    <name type="scientific">Paenibacillus chartarius</name>
    <dbReference type="NCBI Taxonomy" id="747481"/>
    <lineage>
        <taxon>Bacteria</taxon>
        <taxon>Bacillati</taxon>
        <taxon>Bacillota</taxon>
        <taxon>Bacilli</taxon>
        <taxon>Bacillales</taxon>
        <taxon>Paenibacillaceae</taxon>
        <taxon>Paenibacillus</taxon>
    </lineage>
</organism>
<protein>
    <submittedName>
        <fullName evidence="7">Redoxin domain-containing protein</fullName>
    </submittedName>
</protein>
<dbReference type="SUPFAM" id="SSF52833">
    <property type="entry name" value="Thioredoxin-like"/>
    <property type="match status" value="1"/>
</dbReference>
<dbReference type="Gene3D" id="3.40.30.10">
    <property type="entry name" value="Glutaredoxin"/>
    <property type="match status" value="1"/>
</dbReference>
<evidence type="ECO:0000256" key="2">
    <source>
        <dbReference type="ARBA" id="ARBA00022748"/>
    </source>
</evidence>
<dbReference type="InterPro" id="IPR036249">
    <property type="entry name" value="Thioredoxin-like_sf"/>
</dbReference>
<dbReference type="Pfam" id="PF00578">
    <property type="entry name" value="AhpC-TSA"/>
    <property type="match status" value="1"/>
</dbReference>
<dbReference type="InterPro" id="IPR013766">
    <property type="entry name" value="Thioredoxin_domain"/>
</dbReference>
<comment type="caution">
    <text evidence="7">The sequence shown here is derived from an EMBL/GenBank/DDBJ whole genome shotgun (WGS) entry which is preliminary data.</text>
</comment>
<keyword evidence="3" id="KW-0812">Transmembrane</keyword>
<dbReference type="Proteomes" id="UP001589776">
    <property type="component" value="Unassembled WGS sequence"/>
</dbReference>
<evidence type="ECO:0000256" key="4">
    <source>
        <dbReference type="ARBA" id="ARBA00023157"/>
    </source>
</evidence>
<dbReference type="EMBL" id="JBHLWN010000077">
    <property type="protein sequence ID" value="MFC0214902.1"/>
    <property type="molecule type" value="Genomic_DNA"/>
</dbReference>
<evidence type="ECO:0000256" key="5">
    <source>
        <dbReference type="ARBA" id="ARBA00023284"/>
    </source>
</evidence>
<proteinExistence type="predicted"/>
<keyword evidence="8" id="KW-1185">Reference proteome</keyword>
<reference evidence="7 8" key="1">
    <citation type="submission" date="2024-09" db="EMBL/GenBank/DDBJ databases">
        <authorList>
            <person name="Sun Q."/>
            <person name="Mori K."/>
        </authorList>
    </citation>
    <scope>NUCLEOTIDE SEQUENCE [LARGE SCALE GENOMIC DNA]</scope>
    <source>
        <strain evidence="7 8">CCM 7759</strain>
    </source>
</reference>
<keyword evidence="3" id="KW-0735">Signal-anchor</keyword>
<keyword evidence="5" id="KW-0676">Redox-active center</keyword>